<dbReference type="InterPro" id="IPR011006">
    <property type="entry name" value="CheY-like_superfamily"/>
</dbReference>
<dbReference type="InterPro" id="IPR036388">
    <property type="entry name" value="WH-like_DNA-bd_sf"/>
</dbReference>
<keyword evidence="2" id="KW-0902">Two-component regulatory system</keyword>
<dbReference type="PROSITE" id="PS51755">
    <property type="entry name" value="OMPR_PHOB"/>
    <property type="match status" value="1"/>
</dbReference>
<name>A0ABV1RF29_9ALTE</name>
<dbReference type="Proteomes" id="UP001467690">
    <property type="component" value="Unassembled WGS sequence"/>
</dbReference>
<organism evidence="10 11">
    <name type="scientific">Catenovulum sediminis</name>
    <dbReference type="NCBI Taxonomy" id="1740262"/>
    <lineage>
        <taxon>Bacteria</taxon>
        <taxon>Pseudomonadati</taxon>
        <taxon>Pseudomonadota</taxon>
        <taxon>Gammaproteobacteria</taxon>
        <taxon>Alteromonadales</taxon>
        <taxon>Alteromonadaceae</taxon>
        <taxon>Catenovulum</taxon>
    </lineage>
</organism>
<dbReference type="Pfam" id="PF00072">
    <property type="entry name" value="Response_reg"/>
    <property type="match status" value="1"/>
</dbReference>
<accession>A0ABV1RF29</accession>
<evidence type="ECO:0000256" key="7">
    <source>
        <dbReference type="PROSITE-ProRule" id="PRU01091"/>
    </source>
</evidence>
<dbReference type="Gene3D" id="3.40.50.2300">
    <property type="match status" value="1"/>
</dbReference>
<dbReference type="PANTHER" id="PTHR48111:SF22">
    <property type="entry name" value="REGULATOR OF RPOS"/>
    <property type="match status" value="1"/>
</dbReference>
<dbReference type="Pfam" id="PF00486">
    <property type="entry name" value="Trans_reg_C"/>
    <property type="match status" value="1"/>
</dbReference>
<dbReference type="Gene3D" id="1.10.10.10">
    <property type="entry name" value="Winged helix-like DNA-binding domain superfamily/Winged helix DNA-binding domain"/>
    <property type="match status" value="1"/>
</dbReference>
<protein>
    <submittedName>
        <fullName evidence="10">Response regulator transcription factor</fullName>
    </submittedName>
</protein>
<reference evidence="10 11" key="1">
    <citation type="submission" date="2024-06" db="EMBL/GenBank/DDBJ databases">
        <authorList>
            <person name="Chen R.Y."/>
        </authorList>
    </citation>
    <scope>NUCLEOTIDE SEQUENCE [LARGE SCALE GENOMIC DNA]</scope>
    <source>
        <strain evidence="10 11">D2</strain>
    </source>
</reference>
<keyword evidence="11" id="KW-1185">Reference proteome</keyword>
<evidence type="ECO:0000256" key="4">
    <source>
        <dbReference type="ARBA" id="ARBA00023125"/>
    </source>
</evidence>
<dbReference type="InterPro" id="IPR039420">
    <property type="entry name" value="WalR-like"/>
</dbReference>
<feature type="DNA-binding region" description="OmpR/PhoB-type" evidence="7">
    <location>
        <begin position="126"/>
        <end position="223"/>
    </location>
</feature>
<keyword evidence="1 6" id="KW-0597">Phosphoprotein</keyword>
<evidence type="ECO:0000256" key="6">
    <source>
        <dbReference type="PROSITE-ProRule" id="PRU00169"/>
    </source>
</evidence>
<keyword evidence="3" id="KW-0805">Transcription regulation</keyword>
<evidence type="ECO:0000256" key="1">
    <source>
        <dbReference type="ARBA" id="ARBA00022553"/>
    </source>
</evidence>
<keyword evidence="5" id="KW-0804">Transcription</keyword>
<dbReference type="PROSITE" id="PS50110">
    <property type="entry name" value="RESPONSE_REGULATORY"/>
    <property type="match status" value="1"/>
</dbReference>
<dbReference type="CDD" id="cd00383">
    <property type="entry name" value="trans_reg_C"/>
    <property type="match status" value="1"/>
</dbReference>
<dbReference type="Gene3D" id="6.10.250.690">
    <property type="match status" value="1"/>
</dbReference>
<dbReference type="PANTHER" id="PTHR48111">
    <property type="entry name" value="REGULATOR OF RPOS"/>
    <property type="match status" value="1"/>
</dbReference>
<feature type="modified residue" description="4-aspartylphosphate" evidence="6">
    <location>
        <position position="52"/>
    </location>
</feature>
<dbReference type="EMBL" id="JBELOE010000125">
    <property type="protein sequence ID" value="MER2491522.1"/>
    <property type="molecule type" value="Genomic_DNA"/>
</dbReference>
<proteinExistence type="predicted"/>
<dbReference type="SMART" id="SM00448">
    <property type="entry name" value="REC"/>
    <property type="match status" value="1"/>
</dbReference>
<sequence>MATVLVVEDQRDIAESIGDFLTLHGFVVDFAGDGLTASHLASKNAYDLYIFDIGLPGMDGLKLCELLRKNPQDTTPILFLTARDSLEDKLAGFDAGGDDYLVKPFQLAELLARVKALLKRCVHNRQALIKIADLQIDSKQCLVQRGGQIIELSPILYQILLCLAQASPNLVSRQQLESEIWQDMAPDSDALRSHLYNLRQKIDKPFTKALLQTVAKRGFRLCE</sequence>
<evidence type="ECO:0000259" key="8">
    <source>
        <dbReference type="PROSITE" id="PS50110"/>
    </source>
</evidence>
<evidence type="ECO:0000313" key="11">
    <source>
        <dbReference type="Proteomes" id="UP001467690"/>
    </source>
</evidence>
<evidence type="ECO:0000313" key="10">
    <source>
        <dbReference type="EMBL" id="MER2491522.1"/>
    </source>
</evidence>
<evidence type="ECO:0000256" key="5">
    <source>
        <dbReference type="ARBA" id="ARBA00023163"/>
    </source>
</evidence>
<dbReference type="SMART" id="SM00862">
    <property type="entry name" value="Trans_reg_C"/>
    <property type="match status" value="1"/>
</dbReference>
<feature type="domain" description="Response regulatory" evidence="8">
    <location>
        <begin position="3"/>
        <end position="118"/>
    </location>
</feature>
<gene>
    <name evidence="10" type="ORF">ABS311_06470</name>
</gene>
<dbReference type="CDD" id="cd19935">
    <property type="entry name" value="REC_OmpR_CusR-like"/>
    <property type="match status" value="1"/>
</dbReference>
<keyword evidence="4 7" id="KW-0238">DNA-binding</keyword>
<dbReference type="InterPro" id="IPR001789">
    <property type="entry name" value="Sig_transdc_resp-reg_receiver"/>
</dbReference>
<evidence type="ECO:0000259" key="9">
    <source>
        <dbReference type="PROSITE" id="PS51755"/>
    </source>
</evidence>
<dbReference type="SUPFAM" id="SSF52172">
    <property type="entry name" value="CheY-like"/>
    <property type="match status" value="1"/>
</dbReference>
<evidence type="ECO:0000256" key="2">
    <source>
        <dbReference type="ARBA" id="ARBA00023012"/>
    </source>
</evidence>
<evidence type="ECO:0000256" key="3">
    <source>
        <dbReference type="ARBA" id="ARBA00023015"/>
    </source>
</evidence>
<dbReference type="InterPro" id="IPR001867">
    <property type="entry name" value="OmpR/PhoB-type_DNA-bd"/>
</dbReference>
<dbReference type="RefSeq" id="WP_350401126.1">
    <property type="nucleotide sequence ID" value="NZ_JBELOE010000125.1"/>
</dbReference>
<feature type="domain" description="OmpR/PhoB-type" evidence="9">
    <location>
        <begin position="126"/>
        <end position="223"/>
    </location>
</feature>
<comment type="caution">
    <text evidence="10">The sequence shown here is derived from an EMBL/GenBank/DDBJ whole genome shotgun (WGS) entry which is preliminary data.</text>
</comment>